<dbReference type="InterPro" id="IPR052374">
    <property type="entry name" value="SERAC1"/>
</dbReference>
<dbReference type="GO" id="GO:0005783">
    <property type="term" value="C:endoplasmic reticulum"/>
    <property type="evidence" value="ECO:0007669"/>
    <property type="project" value="UniProtKB-SubCell"/>
</dbReference>
<organism evidence="7 8">
    <name type="scientific">Penicillium italicum</name>
    <name type="common">Blue mold</name>
    <dbReference type="NCBI Taxonomy" id="40296"/>
    <lineage>
        <taxon>Eukaryota</taxon>
        <taxon>Fungi</taxon>
        <taxon>Dikarya</taxon>
        <taxon>Ascomycota</taxon>
        <taxon>Pezizomycotina</taxon>
        <taxon>Eurotiomycetes</taxon>
        <taxon>Eurotiomycetidae</taxon>
        <taxon>Eurotiales</taxon>
        <taxon>Aspergillaceae</taxon>
        <taxon>Penicillium</taxon>
    </lineage>
</organism>
<gene>
    <name evidence="7" type="ORF">PITC_056690</name>
</gene>
<proteinExistence type="predicted"/>
<keyword evidence="8" id="KW-1185">Reference proteome</keyword>
<accession>A0A0A2L0I8</accession>
<dbReference type="OMA" id="SHRKSEW"/>
<evidence type="ECO:0000256" key="1">
    <source>
        <dbReference type="ARBA" id="ARBA00004173"/>
    </source>
</evidence>
<comment type="caution">
    <text evidence="7">The sequence shown here is derived from an EMBL/GenBank/DDBJ whole genome shotgun (WGS) entry which is preliminary data.</text>
</comment>
<comment type="subcellular location">
    <subcellularLocation>
        <location evidence="2">Endoplasmic reticulum</location>
    </subcellularLocation>
    <subcellularLocation>
        <location evidence="3">Membrane</location>
    </subcellularLocation>
    <subcellularLocation>
        <location evidence="1">Mitochondrion</location>
    </subcellularLocation>
</comment>
<dbReference type="Proteomes" id="UP000030104">
    <property type="component" value="Unassembled WGS sequence"/>
</dbReference>
<keyword evidence="4" id="KW-0256">Endoplasmic reticulum</keyword>
<keyword evidence="5" id="KW-0496">Mitochondrion</keyword>
<dbReference type="STRING" id="40296.A0A0A2L0I8"/>
<keyword evidence="6" id="KW-0472">Membrane</keyword>
<dbReference type="PANTHER" id="PTHR48182:SF2">
    <property type="entry name" value="PROTEIN SERAC1"/>
    <property type="match status" value="1"/>
</dbReference>
<dbReference type="Gene3D" id="1.25.40.10">
    <property type="entry name" value="Tetratricopeptide repeat domain"/>
    <property type="match status" value="1"/>
</dbReference>
<dbReference type="SUPFAM" id="SSF48452">
    <property type="entry name" value="TPR-like"/>
    <property type="match status" value="1"/>
</dbReference>
<protein>
    <submittedName>
        <fullName evidence="7">Tetratricopeptide-like helical</fullName>
    </submittedName>
</protein>
<evidence type="ECO:0000256" key="2">
    <source>
        <dbReference type="ARBA" id="ARBA00004240"/>
    </source>
</evidence>
<evidence type="ECO:0000256" key="6">
    <source>
        <dbReference type="ARBA" id="ARBA00023136"/>
    </source>
</evidence>
<dbReference type="PANTHER" id="PTHR48182">
    <property type="entry name" value="PROTEIN SERAC1"/>
    <property type="match status" value="1"/>
</dbReference>
<dbReference type="EMBL" id="JQGA01000867">
    <property type="protein sequence ID" value="KGO72683.1"/>
    <property type="molecule type" value="Genomic_DNA"/>
</dbReference>
<evidence type="ECO:0000256" key="5">
    <source>
        <dbReference type="ARBA" id="ARBA00023128"/>
    </source>
</evidence>
<dbReference type="GO" id="GO:0016020">
    <property type="term" value="C:membrane"/>
    <property type="evidence" value="ECO:0007669"/>
    <property type="project" value="UniProtKB-SubCell"/>
</dbReference>
<dbReference type="InterPro" id="IPR011990">
    <property type="entry name" value="TPR-like_helical_dom_sf"/>
</dbReference>
<evidence type="ECO:0000313" key="8">
    <source>
        <dbReference type="Proteomes" id="UP000030104"/>
    </source>
</evidence>
<dbReference type="HOGENOM" id="CLU_573774_0_0_1"/>
<evidence type="ECO:0000256" key="4">
    <source>
        <dbReference type="ARBA" id="ARBA00022824"/>
    </source>
</evidence>
<dbReference type="OrthoDB" id="427518at2759"/>
<dbReference type="AlphaFoldDB" id="A0A0A2L0I8"/>
<name>A0A0A2L0I8_PENIT</name>
<dbReference type="GO" id="GO:0005739">
    <property type="term" value="C:mitochondrion"/>
    <property type="evidence" value="ECO:0007669"/>
    <property type="project" value="UniProtKB-SubCell"/>
</dbReference>
<sequence length="476" mass="54355">MAGEDRLGITVLHDPTVHCLVGEKGLPLGDVVFDLVAIHGLNGDAIDTWPHKETKVMWLEDLLPEAIPNIRIMTYGYNARFKSFTAQQDLRSISYKLLAELVDLRATPEERRNWENDVTSIKPASTLLAASRFSDAQWKTKAISRAKQLLEQVDEPYLKRWLAYRESAILRMSGMLQKSETVLHESLYHVTIPSREGFEISPRFNAQLGELIISFSENLIRQGKLLEAKAELVEWKALKKDYSTLESISARARDITLGKVLRFQGHFREALALLESVLEGCQLDDYFEGSGWYRVLLSEVADLYCELDRPDDAERLLIRELTPMMEKETQDIATGRRLRMSLAETYLQRDMYAEAESLLKNLQQAFSSSGAPDYSAKFNIFRIWVSLARASHKQSQWEEALSSLEHLKLGGGFDAGLVRCSTSHALMMTGHEYESKRSFQKAEENMASESRVFWIALFNSQWHDFVIDALKKIHVN</sequence>
<dbReference type="PhylomeDB" id="A0A0A2L0I8"/>
<evidence type="ECO:0000256" key="3">
    <source>
        <dbReference type="ARBA" id="ARBA00004370"/>
    </source>
</evidence>
<reference evidence="7 8" key="1">
    <citation type="journal article" date="2015" name="Mol. Plant Microbe Interact.">
        <title>Genome, transcriptome, and functional analyses of Penicillium expansum provide new insights into secondary metabolism and pathogenicity.</title>
        <authorList>
            <person name="Ballester A.R."/>
            <person name="Marcet-Houben M."/>
            <person name="Levin E."/>
            <person name="Sela N."/>
            <person name="Selma-Lazaro C."/>
            <person name="Carmona L."/>
            <person name="Wisniewski M."/>
            <person name="Droby S."/>
            <person name="Gonzalez-Candelas L."/>
            <person name="Gabaldon T."/>
        </authorList>
    </citation>
    <scope>NUCLEOTIDE SEQUENCE [LARGE SCALE GENOMIC DNA]</scope>
    <source>
        <strain evidence="7 8">PHI-1</strain>
    </source>
</reference>
<evidence type="ECO:0000313" key="7">
    <source>
        <dbReference type="EMBL" id="KGO72683.1"/>
    </source>
</evidence>